<accession>A0A8H5ZN12</accession>
<organism evidence="2 3">
    <name type="scientific">Cochliobolus sativus</name>
    <name type="common">Common root rot and spot blotch fungus</name>
    <name type="synonym">Bipolaris sorokiniana</name>
    <dbReference type="NCBI Taxonomy" id="45130"/>
    <lineage>
        <taxon>Eukaryota</taxon>
        <taxon>Fungi</taxon>
        <taxon>Dikarya</taxon>
        <taxon>Ascomycota</taxon>
        <taxon>Pezizomycotina</taxon>
        <taxon>Dothideomycetes</taxon>
        <taxon>Pleosporomycetidae</taxon>
        <taxon>Pleosporales</taxon>
        <taxon>Pleosporineae</taxon>
        <taxon>Pleosporaceae</taxon>
        <taxon>Bipolaris</taxon>
    </lineage>
</organism>
<evidence type="ECO:0000313" key="2">
    <source>
        <dbReference type="EMBL" id="KAF5852237.1"/>
    </source>
</evidence>
<feature type="region of interest" description="Disordered" evidence="1">
    <location>
        <begin position="1"/>
        <end position="46"/>
    </location>
</feature>
<sequence>MAPSMYIGIETSPDKPLRVQAQSTTRKTRLERDKQCAREDSTPHENVVQQLQSAATLLSDQATAFFDIAVQGSK</sequence>
<proteinExistence type="predicted"/>
<dbReference type="AlphaFoldDB" id="A0A8H5ZN12"/>
<dbReference type="Proteomes" id="UP000624244">
    <property type="component" value="Unassembled WGS sequence"/>
</dbReference>
<dbReference type="EMBL" id="WNKQ01000004">
    <property type="protein sequence ID" value="KAF5852237.1"/>
    <property type="molecule type" value="Genomic_DNA"/>
</dbReference>
<feature type="compositionally biased region" description="Basic and acidic residues" evidence="1">
    <location>
        <begin position="28"/>
        <end position="43"/>
    </location>
</feature>
<gene>
    <name evidence="2" type="ORF">GGP41_001019</name>
</gene>
<reference evidence="2" key="1">
    <citation type="submission" date="2019-11" db="EMBL/GenBank/DDBJ databases">
        <title>Bipolaris sorokiniana Genome sequencing.</title>
        <authorList>
            <person name="Wang H."/>
        </authorList>
    </citation>
    <scope>NUCLEOTIDE SEQUENCE</scope>
</reference>
<evidence type="ECO:0000313" key="3">
    <source>
        <dbReference type="Proteomes" id="UP000624244"/>
    </source>
</evidence>
<protein>
    <submittedName>
        <fullName evidence="2">Uncharacterized protein</fullName>
    </submittedName>
</protein>
<name>A0A8H5ZN12_COCSA</name>
<evidence type="ECO:0000256" key="1">
    <source>
        <dbReference type="SAM" id="MobiDB-lite"/>
    </source>
</evidence>
<comment type="caution">
    <text evidence="2">The sequence shown here is derived from an EMBL/GenBank/DDBJ whole genome shotgun (WGS) entry which is preliminary data.</text>
</comment>